<dbReference type="SMART" id="SM00849">
    <property type="entry name" value="Lactamase_B"/>
    <property type="match status" value="1"/>
</dbReference>
<evidence type="ECO:0000259" key="2">
    <source>
        <dbReference type="SMART" id="SM00849"/>
    </source>
</evidence>
<dbReference type="CDD" id="cd07716">
    <property type="entry name" value="RNaseZ_short-form-like_MBL-fold"/>
    <property type="match status" value="1"/>
</dbReference>
<evidence type="ECO:0000313" key="3">
    <source>
        <dbReference type="EMBL" id="QCT73356.1"/>
    </source>
</evidence>
<evidence type="ECO:0000256" key="1">
    <source>
        <dbReference type="ARBA" id="ARBA00022759"/>
    </source>
</evidence>
<dbReference type="PANTHER" id="PTHR46018">
    <property type="entry name" value="ZINC PHOSPHODIESTERASE ELAC PROTEIN 1"/>
    <property type="match status" value="1"/>
</dbReference>
<keyword evidence="1" id="KW-0540">Nuclease</keyword>
<proteinExistence type="predicted"/>
<evidence type="ECO:0000313" key="4">
    <source>
        <dbReference type="Proteomes" id="UP000218387"/>
    </source>
</evidence>
<protein>
    <submittedName>
        <fullName evidence="3">MBL fold metallo-hydrolase</fullName>
    </submittedName>
</protein>
<keyword evidence="4" id="KW-1185">Reference proteome</keyword>
<name>A0A4V1GMI0_EUBML</name>
<dbReference type="Gene3D" id="3.60.15.10">
    <property type="entry name" value="Ribonuclease Z/Hydroxyacylglutathione hydrolase-like"/>
    <property type="match status" value="1"/>
</dbReference>
<dbReference type="SUPFAM" id="SSF56281">
    <property type="entry name" value="Metallo-hydrolase/oxidoreductase"/>
    <property type="match status" value="1"/>
</dbReference>
<dbReference type="RefSeq" id="WP_096920781.1">
    <property type="nucleotide sequence ID" value="NZ_CP029487.1"/>
</dbReference>
<dbReference type="InterPro" id="IPR001279">
    <property type="entry name" value="Metallo-B-lactamas"/>
</dbReference>
<keyword evidence="3" id="KW-0378">Hydrolase</keyword>
<dbReference type="AlphaFoldDB" id="A0A4V1GMI0"/>
<keyword evidence="1" id="KW-0255">Endonuclease</keyword>
<dbReference type="InterPro" id="IPR036866">
    <property type="entry name" value="RibonucZ/Hydroxyglut_hydro"/>
</dbReference>
<gene>
    <name evidence="3" type="ORF">CPZ25_019220</name>
</gene>
<feature type="domain" description="Metallo-beta-lactamase" evidence="2">
    <location>
        <begin position="18"/>
        <end position="203"/>
    </location>
</feature>
<accession>A0A4V1GMI0</accession>
<dbReference type="GO" id="GO:0042781">
    <property type="term" value="F:3'-tRNA processing endoribonuclease activity"/>
    <property type="evidence" value="ECO:0007669"/>
    <property type="project" value="TreeGrafter"/>
</dbReference>
<dbReference type="Proteomes" id="UP000218387">
    <property type="component" value="Chromosome"/>
</dbReference>
<organism evidence="3 4">
    <name type="scientific">Eubacterium maltosivorans</name>
    <dbReference type="NCBI Taxonomy" id="2041044"/>
    <lineage>
        <taxon>Bacteria</taxon>
        <taxon>Bacillati</taxon>
        <taxon>Bacillota</taxon>
        <taxon>Clostridia</taxon>
        <taxon>Eubacteriales</taxon>
        <taxon>Eubacteriaceae</taxon>
        <taxon>Eubacterium</taxon>
    </lineage>
</organism>
<dbReference type="PANTHER" id="PTHR46018:SF2">
    <property type="entry name" value="ZINC PHOSPHODIESTERASE ELAC PROTEIN 1"/>
    <property type="match status" value="1"/>
</dbReference>
<reference evidence="3 4" key="1">
    <citation type="submission" date="2018-05" db="EMBL/GenBank/DDBJ databases">
        <title>Genome comparison of Eubacterium sp.</title>
        <authorList>
            <person name="Feng Y."/>
            <person name="Sanchez-Andrea I."/>
            <person name="Stams A.J.M."/>
            <person name="De Vos W.M."/>
        </authorList>
    </citation>
    <scope>NUCLEOTIDE SEQUENCE [LARGE SCALE GENOMIC DNA]</scope>
    <source>
        <strain evidence="3 4">YI</strain>
    </source>
</reference>
<dbReference type="EMBL" id="CP029487">
    <property type="protein sequence ID" value="QCT73356.1"/>
    <property type="molecule type" value="Genomic_DNA"/>
</dbReference>
<sequence length="236" mass="26224">MKLTVLGNTGPYPKAGGACSGYLLENGDAKVVLDMGNGTLANLRTICDIEDITAVICSHLHPDHVSDLFVLRYALEMRGMTIPLYAPDSPDKEFDRLAYKNVFDIMPITEDLRLEIGGMTFSFMEMRHPLKDFAIKAYDGRSTFMYTGDTAMCQALEEFTKGVDVLLCDSAFLDDADSAIHLSMEKAIQNANNAGVRRLILTHFSPEISPQRYYEIGNGRFNGRLSKAEIMANFTI</sequence>
<dbReference type="KEGG" id="emt:CPZ25_019220"/>
<dbReference type="Pfam" id="PF12706">
    <property type="entry name" value="Lactamase_B_2"/>
    <property type="match status" value="1"/>
</dbReference>